<name>A0AAJ2JG09_STEMA</name>
<evidence type="ECO:0000313" key="3">
    <source>
        <dbReference type="Proteomes" id="UP001251948"/>
    </source>
</evidence>
<dbReference type="Proteomes" id="UP001251948">
    <property type="component" value="Unassembled WGS sequence"/>
</dbReference>
<dbReference type="PROSITE" id="PS51318">
    <property type="entry name" value="TAT"/>
    <property type="match status" value="1"/>
</dbReference>
<dbReference type="PANTHER" id="PTHR36423:SF2">
    <property type="entry name" value="AFR070WP"/>
    <property type="match status" value="1"/>
</dbReference>
<dbReference type="SUPFAM" id="SSF143410">
    <property type="entry name" value="DOPA-like"/>
    <property type="match status" value="1"/>
</dbReference>
<accession>A0AAJ2JG09</accession>
<dbReference type="Gene3D" id="3.30.70.1240">
    <property type="entry name" value="DOPA-like domains"/>
    <property type="match status" value="1"/>
</dbReference>
<dbReference type="InterPro" id="IPR014980">
    <property type="entry name" value="DOPA_dioxygen"/>
</dbReference>
<reference evidence="2" key="1">
    <citation type="submission" date="2023-07" db="EMBL/GenBank/DDBJ databases">
        <title>Comparative genomics of clinical Stenotrophomonas maltophilia isolates reveals regions of diversity which correlate with colonization and persistence in vivo.</title>
        <authorList>
            <person name="Mcdaniel M.S."/>
            <person name="Swords W.E."/>
            <person name="Sumpter N.A."/>
            <person name="Lindgren N.R."/>
            <person name="Billiot C.E."/>
        </authorList>
    </citation>
    <scope>NUCLEOTIDE SEQUENCE</scope>
    <source>
        <strain evidence="2">Ism4</strain>
    </source>
</reference>
<dbReference type="AlphaFoldDB" id="A0AAJ2JG09"/>
<comment type="caution">
    <text evidence="2">The sequence shown here is derived from an EMBL/GenBank/DDBJ whole genome shotgun (WGS) entry which is preliminary data.</text>
</comment>
<protein>
    <submittedName>
        <fullName evidence="2">DOPA 4,5-dioxygenase family protein</fullName>
    </submittedName>
</protein>
<dbReference type="PANTHER" id="PTHR36423">
    <property type="entry name" value="AFR070WP"/>
    <property type="match status" value="1"/>
</dbReference>
<dbReference type="InterPro" id="IPR023389">
    <property type="entry name" value="DOPA-like_sf"/>
</dbReference>
<organism evidence="2 3">
    <name type="scientific">Stenotrophomonas maltophilia</name>
    <name type="common">Pseudomonas maltophilia</name>
    <name type="synonym">Xanthomonas maltophilia</name>
    <dbReference type="NCBI Taxonomy" id="40324"/>
    <lineage>
        <taxon>Bacteria</taxon>
        <taxon>Pseudomonadati</taxon>
        <taxon>Pseudomonadota</taxon>
        <taxon>Gammaproteobacteria</taxon>
        <taxon>Lysobacterales</taxon>
        <taxon>Lysobacteraceae</taxon>
        <taxon>Stenotrophomonas</taxon>
        <taxon>Stenotrophomonas maltophilia group</taxon>
    </lineage>
</organism>
<sequence>MHPDLDSPADTYIDAGDDDAQWADLLSPARRRLIASAGLAAGGLASASTAAAATRDDRAVNTTEPGKPGFRAIVPPAAKGSSPWGQATASEPTPRPASVRPGEATLPATPRAYTDIKSYHAHIYFDEDSFEKAALLRRWAAERFPVELGNWNLEPRGPHVTPSFYFGFTNDLLPVLVPWLQLNSLGLTILIHPNTGDGRADHLHYALWVNRAQPVNAYNWPAPKPGEREPLEEVFPNVVPTVPLET</sequence>
<dbReference type="Pfam" id="PF08883">
    <property type="entry name" value="DOPA_dioxygen"/>
    <property type="match status" value="1"/>
</dbReference>
<feature type="region of interest" description="Disordered" evidence="1">
    <location>
        <begin position="53"/>
        <end position="106"/>
    </location>
</feature>
<proteinExistence type="predicted"/>
<dbReference type="EMBL" id="JAVSKO010000005">
    <property type="protein sequence ID" value="MDT3469208.1"/>
    <property type="molecule type" value="Genomic_DNA"/>
</dbReference>
<evidence type="ECO:0000256" key="1">
    <source>
        <dbReference type="SAM" id="MobiDB-lite"/>
    </source>
</evidence>
<gene>
    <name evidence="2" type="ORF">ROV92_14585</name>
</gene>
<dbReference type="RefSeq" id="WP_308309570.1">
    <property type="nucleotide sequence ID" value="NZ_JAVSKO010000005.1"/>
</dbReference>
<dbReference type="InterPro" id="IPR006311">
    <property type="entry name" value="TAT_signal"/>
</dbReference>
<evidence type="ECO:0000313" key="2">
    <source>
        <dbReference type="EMBL" id="MDT3469208.1"/>
    </source>
</evidence>